<feature type="compositionally biased region" description="Polar residues" evidence="2">
    <location>
        <begin position="676"/>
        <end position="689"/>
    </location>
</feature>
<feature type="compositionally biased region" description="Polar residues" evidence="2">
    <location>
        <begin position="95"/>
        <end position="112"/>
    </location>
</feature>
<reference evidence="3 4" key="1">
    <citation type="submission" date="2014-04" db="EMBL/GenBank/DDBJ databases">
        <authorList>
            <consortium name="DOE Joint Genome Institute"/>
            <person name="Kuo A."/>
            <person name="Martino E."/>
            <person name="Perotto S."/>
            <person name="Kohler A."/>
            <person name="Nagy L.G."/>
            <person name="Floudas D."/>
            <person name="Copeland A."/>
            <person name="Barry K.W."/>
            <person name="Cichocki N."/>
            <person name="Veneault-Fourrey C."/>
            <person name="LaButti K."/>
            <person name="Lindquist E.A."/>
            <person name="Lipzen A."/>
            <person name="Lundell T."/>
            <person name="Morin E."/>
            <person name="Murat C."/>
            <person name="Sun H."/>
            <person name="Tunlid A."/>
            <person name="Henrissat B."/>
            <person name="Grigoriev I.V."/>
            <person name="Hibbett D.S."/>
            <person name="Martin F."/>
            <person name="Nordberg H.P."/>
            <person name="Cantor M.N."/>
            <person name="Hua S.X."/>
        </authorList>
    </citation>
    <scope>NUCLEOTIDE SEQUENCE [LARGE SCALE GENOMIC DNA]</scope>
    <source>
        <strain evidence="3 4">Zn</strain>
    </source>
</reference>
<feature type="region of interest" description="Disordered" evidence="2">
    <location>
        <begin position="60"/>
        <end position="113"/>
    </location>
</feature>
<dbReference type="Proteomes" id="UP000054321">
    <property type="component" value="Unassembled WGS sequence"/>
</dbReference>
<keyword evidence="4" id="KW-1185">Reference proteome</keyword>
<evidence type="ECO:0000256" key="1">
    <source>
        <dbReference type="SAM" id="Coils"/>
    </source>
</evidence>
<dbReference type="InterPro" id="IPR055335">
    <property type="entry name" value="Ucp6/RUP1"/>
</dbReference>
<name>A0A0C3GFM6_OIDMZ</name>
<feature type="region of interest" description="Disordered" evidence="2">
    <location>
        <begin position="127"/>
        <end position="150"/>
    </location>
</feature>
<sequence length="792" mass="88279">MAAFQPTDQDIDTFLSMVPDLNRSQNNNNNVDQAVNEYFDNLHAPNKYEWDEAPFEADRNGMSTTHGPEFNIQAPDDTGPYVGRFDGGPSRPPSRISNSKFSRADAQSSLSYDQGDRDLHEALAASRAEAGLPPQESGITSTDQVFFGPANRSQYEPGKWELIRMGNSSTQDIILQDPSPAERKRDVNTPAFLKPSIDDHRLGALLTIYHEIPLVREIFLDRKNVLPSYGSHNEWWTGRAIELPTTNEPDDIRYQVGQEMQRLMAFLDKTDRSYGSADALASLPAVKEQHRKFGECVEVSVMRAYHNLLGDSDSAGAISKLFSIGVGGTNQADSEEFCILRFELPQKDSDQETFYDVADAALWHLDPLDLSNSSFLSHIADVVAFQLVGDPFSKGIEIPYIWYPDRYLESSRQAALNMRLQKADIKEKLRRIDAQQEQLTNYTMLGNSKVKVKDLFKAVLQHDLDEIKEDGAVNPTSDSAAERLSSGAKSNKLSAEVHKLMNSIDQKLMALNEEKEKARDTLRELSKLYTEPSEDPAQPVLHRYTLRGISISKSIMYISTQAEPDLIDMDLNRDQTKSNGDQWWRISYSTSGSTPFSVDKTTLEEALEAARNYKAEDGGFIVVYASDKAMTWERKPLPKALETFVRYDNALFKSEFSSDFASQISPGKRKFDSSSEDSPNSGRWGSTGSVRGEGGVNILEREIGGSEPEDGERRGSEQPEVIVGIDPFVDGGSEGSSRGQEMQERKSMRMLPSRARGGAEARNPIDNMDLDRVVEDSHVAEESGAVKNIGLS</sequence>
<evidence type="ECO:0000256" key="2">
    <source>
        <dbReference type="SAM" id="MobiDB-lite"/>
    </source>
</evidence>
<dbReference type="GO" id="GO:0016579">
    <property type="term" value="P:protein deubiquitination"/>
    <property type="evidence" value="ECO:0007669"/>
    <property type="project" value="TreeGrafter"/>
</dbReference>
<dbReference type="OrthoDB" id="4489171at2759"/>
<proteinExistence type="predicted"/>
<evidence type="ECO:0000313" key="4">
    <source>
        <dbReference type="Proteomes" id="UP000054321"/>
    </source>
</evidence>
<evidence type="ECO:0000313" key="3">
    <source>
        <dbReference type="EMBL" id="KIM94930.1"/>
    </source>
</evidence>
<dbReference type="HOGENOM" id="CLU_005620_1_0_1"/>
<dbReference type="PANTHER" id="PTHR39597">
    <property type="entry name" value="UBA DOMAIN-CONTAINING PROTEIN RUP1"/>
    <property type="match status" value="1"/>
</dbReference>
<dbReference type="GO" id="GO:0005829">
    <property type="term" value="C:cytosol"/>
    <property type="evidence" value="ECO:0007669"/>
    <property type="project" value="TreeGrafter"/>
</dbReference>
<dbReference type="AlphaFoldDB" id="A0A0C3GFM6"/>
<dbReference type="InParanoid" id="A0A0C3GFM6"/>
<evidence type="ECO:0008006" key="5">
    <source>
        <dbReference type="Google" id="ProtNLM"/>
    </source>
</evidence>
<dbReference type="EMBL" id="KN832888">
    <property type="protein sequence ID" value="KIM94930.1"/>
    <property type="molecule type" value="Genomic_DNA"/>
</dbReference>
<dbReference type="GO" id="GO:0005634">
    <property type="term" value="C:nucleus"/>
    <property type="evidence" value="ECO:0007669"/>
    <property type="project" value="TreeGrafter"/>
</dbReference>
<dbReference type="PANTHER" id="PTHR39597:SF1">
    <property type="entry name" value="UBA DOMAIN-CONTAINING PROTEIN RUP1"/>
    <property type="match status" value="1"/>
</dbReference>
<feature type="coiled-coil region" evidence="1">
    <location>
        <begin position="501"/>
        <end position="531"/>
    </location>
</feature>
<gene>
    <name evidence="3" type="ORF">OIDMADRAFT_184043</name>
</gene>
<organism evidence="3 4">
    <name type="scientific">Oidiodendron maius (strain Zn)</name>
    <dbReference type="NCBI Taxonomy" id="913774"/>
    <lineage>
        <taxon>Eukaryota</taxon>
        <taxon>Fungi</taxon>
        <taxon>Dikarya</taxon>
        <taxon>Ascomycota</taxon>
        <taxon>Pezizomycotina</taxon>
        <taxon>Leotiomycetes</taxon>
        <taxon>Leotiomycetes incertae sedis</taxon>
        <taxon>Myxotrichaceae</taxon>
        <taxon>Oidiodendron</taxon>
    </lineage>
</organism>
<protein>
    <recommendedName>
        <fullName evidence="5">Ubiquitin interaction motif protein</fullName>
    </recommendedName>
</protein>
<accession>A0A0C3GFM6</accession>
<dbReference type="STRING" id="913774.A0A0C3GFM6"/>
<feature type="region of interest" description="Disordered" evidence="2">
    <location>
        <begin position="663"/>
        <end position="770"/>
    </location>
</feature>
<keyword evidence="1" id="KW-0175">Coiled coil</keyword>
<reference evidence="4" key="2">
    <citation type="submission" date="2015-01" db="EMBL/GenBank/DDBJ databases">
        <title>Evolutionary Origins and Diversification of the Mycorrhizal Mutualists.</title>
        <authorList>
            <consortium name="DOE Joint Genome Institute"/>
            <consortium name="Mycorrhizal Genomics Consortium"/>
            <person name="Kohler A."/>
            <person name="Kuo A."/>
            <person name="Nagy L.G."/>
            <person name="Floudas D."/>
            <person name="Copeland A."/>
            <person name="Barry K.W."/>
            <person name="Cichocki N."/>
            <person name="Veneault-Fourrey C."/>
            <person name="LaButti K."/>
            <person name="Lindquist E.A."/>
            <person name="Lipzen A."/>
            <person name="Lundell T."/>
            <person name="Morin E."/>
            <person name="Murat C."/>
            <person name="Riley R."/>
            <person name="Ohm R."/>
            <person name="Sun H."/>
            <person name="Tunlid A."/>
            <person name="Henrissat B."/>
            <person name="Grigoriev I.V."/>
            <person name="Hibbett D.S."/>
            <person name="Martin F."/>
        </authorList>
    </citation>
    <scope>NUCLEOTIDE SEQUENCE [LARGE SCALE GENOMIC DNA]</scope>
    <source>
        <strain evidence="4">Zn</strain>
    </source>
</reference>